<evidence type="ECO:0000256" key="1">
    <source>
        <dbReference type="ARBA" id="ARBA00022729"/>
    </source>
</evidence>
<dbReference type="SUPFAM" id="SSF53850">
    <property type="entry name" value="Periplasmic binding protein-like II"/>
    <property type="match status" value="1"/>
</dbReference>
<dbReference type="AlphaFoldDB" id="A0A219B5L7"/>
<dbReference type="Gene3D" id="3.40.190.10">
    <property type="entry name" value="Periplasmic binding protein-like II"/>
    <property type="match status" value="2"/>
</dbReference>
<dbReference type="OrthoDB" id="9790048at2"/>
<name>A0A219B5L7_9SPHN</name>
<dbReference type="Pfam" id="PF12849">
    <property type="entry name" value="PBP_like_2"/>
    <property type="match status" value="1"/>
</dbReference>
<keyword evidence="4" id="KW-1185">Reference proteome</keyword>
<evidence type="ECO:0000259" key="2">
    <source>
        <dbReference type="Pfam" id="PF12849"/>
    </source>
</evidence>
<dbReference type="PANTHER" id="PTHR30570:SF1">
    <property type="entry name" value="PHOSPHATE-BINDING PROTEIN PSTS"/>
    <property type="match status" value="1"/>
</dbReference>
<dbReference type="InterPro" id="IPR050811">
    <property type="entry name" value="Phosphate_ABC_transporter"/>
</dbReference>
<dbReference type="PANTHER" id="PTHR30570">
    <property type="entry name" value="PERIPLASMIC PHOSPHATE BINDING COMPONENT OF PHOSPHATE ABC TRANSPORTER"/>
    <property type="match status" value="1"/>
</dbReference>
<gene>
    <name evidence="3" type="ORF">B5C34_06060</name>
</gene>
<dbReference type="RefSeq" id="WP_088711856.1">
    <property type="nucleotide sequence ID" value="NZ_NFZT01000001.1"/>
</dbReference>
<evidence type="ECO:0000313" key="4">
    <source>
        <dbReference type="Proteomes" id="UP000198462"/>
    </source>
</evidence>
<sequence length="365" mass="38782">MRALGLGLLVLLAACGTEDEEMAGELAIPGDPNADVSGPAVEVTGSSTVYPFTSAVAGYFADAYPGARRPEVTSTGTNAGIGAFCAGGPGAPDIADASRRMTVEEFRTCRENGVTNIRELTVGLDGIALVEARPSAPEDMVGAEQAGDAEENERFDLTPRQIYEALAATSADGSPNETSFWSDISTGLPERPISFIVPPSTSGTRQQFEELVMLRGCRNIPRLAEAPEERCTTLRSDDAVSEGAEDDNAIVAAVSGNPDAIGVVGYSYLESNSEIVQPISLDRFIPNEATIMGGGYPASRRLYLYVNADRFTEKPALGVFVDTFLAEEVSGDQGLLVETGFVPVPVWSRDALMEARNRRLEETDL</sequence>
<dbReference type="Proteomes" id="UP000198462">
    <property type="component" value="Unassembled WGS sequence"/>
</dbReference>
<comment type="caution">
    <text evidence="3">The sequence shown here is derived from an EMBL/GenBank/DDBJ whole genome shotgun (WGS) entry which is preliminary data.</text>
</comment>
<dbReference type="EMBL" id="NFZT01000001">
    <property type="protein sequence ID" value="OWV33068.1"/>
    <property type="molecule type" value="Genomic_DNA"/>
</dbReference>
<feature type="domain" description="PBP" evidence="2">
    <location>
        <begin position="41"/>
        <end position="325"/>
    </location>
</feature>
<proteinExistence type="predicted"/>
<reference evidence="4" key="1">
    <citation type="submission" date="2017-05" db="EMBL/GenBank/DDBJ databases">
        <authorList>
            <person name="Lin X."/>
        </authorList>
    </citation>
    <scope>NUCLEOTIDE SEQUENCE [LARGE SCALE GENOMIC DNA]</scope>
    <source>
        <strain evidence="4">JLT2012</strain>
    </source>
</reference>
<evidence type="ECO:0000313" key="3">
    <source>
        <dbReference type="EMBL" id="OWV33068.1"/>
    </source>
</evidence>
<organism evidence="3 4">
    <name type="scientific">Pacificimonas flava</name>
    <dbReference type="NCBI Taxonomy" id="1234595"/>
    <lineage>
        <taxon>Bacteria</taxon>
        <taxon>Pseudomonadati</taxon>
        <taxon>Pseudomonadota</taxon>
        <taxon>Alphaproteobacteria</taxon>
        <taxon>Sphingomonadales</taxon>
        <taxon>Sphingosinicellaceae</taxon>
        <taxon>Pacificimonas</taxon>
    </lineage>
</organism>
<keyword evidence="1" id="KW-0732">Signal</keyword>
<accession>A0A219B5L7</accession>
<protein>
    <recommendedName>
        <fullName evidence="2">PBP domain-containing protein</fullName>
    </recommendedName>
</protein>
<dbReference type="InterPro" id="IPR024370">
    <property type="entry name" value="PBP_domain"/>
</dbReference>
<dbReference type="PROSITE" id="PS51257">
    <property type="entry name" value="PROKAR_LIPOPROTEIN"/>
    <property type="match status" value="1"/>
</dbReference>